<proteinExistence type="predicted"/>
<evidence type="ECO:0000256" key="1">
    <source>
        <dbReference type="SAM" id="Phobius"/>
    </source>
</evidence>
<keyword evidence="3" id="KW-0808">Transferase</keyword>
<name>A0A545UUQ8_9HYPO</name>
<evidence type="ECO:0000313" key="3">
    <source>
        <dbReference type="EMBL" id="TQV93194.1"/>
    </source>
</evidence>
<keyword evidence="4" id="KW-1185">Reference proteome</keyword>
<sequence length="310" mass="33854">MTSPFMDAQGNTIPGEQVLGSGGSAVVILQDGVAIKAPLRYPWSTPYDVQSSIDSIRREQDVYRRLQQPQPPPALADDARASGVVRCVRFAPEAIHLEHMPNGDLKAYLAKTRPSPELQLRWCLEMARALDYVHERRVLVADVASRNLLLDAGLSLKLCDFSEASLLPSDTDMSVADDKGYTAQVDVGLLGAVMYEVATGTRCAIDLYKDNEPADGRAYWPAREDLPDTRGLALLGPIIDGCWTGRFPSAGHLTRALEELCSSPAAAAPAPRRSAWLLDPDFVVQRRVMAIVGALSLAVYMLLAEPRRRS</sequence>
<feature type="domain" description="Protein kinase" evidence="2">
    <location>
        <begin position="13"/>
        <end position="310"/>
    </location>
</feature>
<keyword evidence="1" id="KW-1133">Transmembrane helix</keyword>
<dbReference type="PANTHER" id="PTHR44329">
    <property type="entry name" value="SERINE/THREONINE-PROTEIN KINASE TNNI3K-RELATED"/>
    <property type="match status" value="1"/>
</dbReference>
<gene>
    <name evidence="3" type="ORF">IF1G_07772</name>
</gene>
<dbReference type="OrthoDB" id="1668230at2759"/>
<dbReference type="AlphaFoldDB" id="A0A545UUQ8"/>
<dbReference type="Proteomes" id="UP000315783">
    <property type="component" value="Unassembled WGS sequence"/>
</dbReference>
<feature type="transmembrane region" description="Helical" evidence="1">
    <location>
        <begin position="288"/>
        <end position="304"/>
    </location>
</feature>
<dbReference type="EMBL" id="SPUK01000012">
    <property type="protein sequence ID" value="TQV93194.1"/>
    <property type="molecule type" value="Genomic_DNA"/>
</dbReference>
<comment type="caution">
    <text evidence="3">The sequence shown here is derived from an EMBL/GenBank/DDBJ whole genome shotgun (WGS) entry which is preliminary data.</text>
</comment>
<keyword evidence="1" id="KW-0472">Membrane</keyword>
<dbReference type="PROSITE" id="PS50011">
    <property type="entry name" value="PROTEIN_KINASE_DOM"/>
    <property type="match status" value="1"/>
</dbReference>
<organism evidence="3 4">
    <name type="scientific">Cordyceps javanica</name>
    <dbReference type="NCBI Taxonomy" id="43265"/>
    <lineage>
        <taxon>Eukaryota</taxon>
        <taxon>Fungi</taxon>
        <taxon>Dikarya</taxon>
        <taxon>Ascomycota</taxon>
        <taxon>Pezizomycotina</taxon>
        <taxon>Sordariomycetes</taxon>
        <taxon>Hypocreomycetidae</taxon>
        <taxon>Hypocreales</taxon>
        <taxon>Cordycipitaceae</taxon>
        <taxon>Cordyceps</taxon>
    </lineage>
</organism>
<protein>
    <submittedName>
        <fullName evidence="3">Protein kinase</fullName>
    </submittedName>
</protein>
<reference evidence="3 4" key="1">
    <citation type="journal article" date="2019" name="Appl. Microbiol. Biotechnol.">
        <title>Genome sequence of Isaria javanica and comparative genome analysis insights into family S53 peptidase evolution in fungal entomopathogens.</title>
        <authorList>
            <person name="Lin R."/>
            <person name="Zhang X."/>
            <person name="Xin B."/>
            <person name="Zou M."/>
            <person name="Gao Y."/>
            <person name="Qin F."/>
            <person name="Hu Q."/>
            <person name="Xie B."/>
            <person name="Cheng X."/>
        </authorList>
    </citation>
    <scope>NUCLEOTIDE SEQUENCE [LARGE SCALE GENOMIC DNA]</scope>
    <source>
        <strain evidence="3 4">IJ1G</strain>
    </source>
</reference>
<keyword evidence="1" id="KW-0812">Transmembrane</keyword>
<evidence type="ECO:0000259" key="2">
    <source>
        <dbReference type="PROSITE" id="PS50011"/>
    </source>
</evidence>
<dbReference type="Pfam" id="PF07714">
    <property type="entry name" value="PK_Tyr_Ser-Thr"/>
    <property type="match status" value="1"/>
</dbReference>
<keyword evidence="3" id="KW-0418">Kinase</keyword>
<dbReference type="InterPro" id="IPR011009">
    <property type="entry name" value="Kinase-like_dom_sf"/>
</dbReference>
<dbReference type="STRING" id="43265.A0A545UUQ8"/>
<dbReference type="InterPro" id="IPR051681">
    <property type="entry name" value="Ser/Thr_Kinases-Pseudokinases"/>
</dbReference>
<dbReference type="InterPro" id="IPR001245">
    <property type="entry name" value="Ser-Thr/Tyr_kinase_cat_dom"/>
</dbReference>
<dbReference type="InterPro" id="IPR000719">
    <property type="entry name" value="Prot_kinase_dom"/>
</dbReference>
<evidence type="ECO:0000313" key="4">
    <source>
        <dbReference type="Proteomes" id="UP000315783"/>
    </source>
</evidence>
<dbReference type="GO" id="GO:0004674">
    <property type="term" value="F:protein serine/threonine kinase activity"/>
    <property type="evidence" value="ECO:0007669"/>
    <property type="project" value="TreeGrafter"/>
</dbReference>
<accession>A0A545UUQ8</accession>
<dbReference type="SUPFAM" id="SSF56112">
    <property type="entry name" value="Protein kinase-like (PK-like)"/>
    <property type="match status" value="1"/>
</dbReference>
<dbReference type="Gene3D" id="1.10.510.10">
    <property type="entry name" value="Transferase(Phosphotransferase) domain 1"/>
    <property type="match status" value="1"/>
</dbReference>
<dbReference type="GO" id="GO:0005524">
    <property type="term" value="F:ATP binding"/>
    <property type="evidence" value="ECO:0007669"/>
    <property type="project" value="InterPro"/>
</dbReference>